<feature type="transmembrane region" description="Helical" evidence="1">
    <location>
        <begin position="6"/>
        <end position="31"/>
    </location>
</feature>
<keyword evidence="3" id="KW-1185">Reference proteome</keyword>
<name>A0A0C9X219_9AGAR</name>
<sequence>NSAMILTFWMIIPSILLSDLVRTGTILLIFVMKVTNLNRPRTLIQKLQLRLLSLEGKLPNINDSIR</sequence>
<evidence type="ECO:0000256" key="1">
    <source>
        <dbReference type="SAM" id="Phobius"/>
    </source>
</evidence>
<accession>A0A0C9X219</accession>
<gene>
    <name evidence="2" type="ORF">K443DRAFT_114715</name>
</gene>
<keyword evidence="1" id="KW-1133">Transmembrane helix</keyword>
<evidence type="ECO:0000313" key="2">
    <source>
        <dbReference type="EMBL" id="KIJ91686.1"/>
    </source>
</evidence>
<dbReference type="EMBL" id="KN838979">
    <property type="protein sequence ID" value="KIJ91686.1"/>
    <property type="molecule type" value="Genomic_DNA"/>
</dbReference>
<reference evidence="2 3" key="1">
    <citation type="submission" date="2014-04" db="EMBL/GenBank/DDBJ databases">
        <authorList>
            <consortium name="DOE Joint Genome Institute"/>
            <person name="Kuo A."/>
            <person name="Kohler A."/>
            <person name="Nagy L.G."/>
            <person name="Floudas D."/>
            <person name="Copeland A."/>
            <person name="Barry K.W."/>
            <person name="Cichocki N."/>
            <person name="Veneault-Fourrey C."/>
            <person name="LaButti K."/>
            <person name="Lindquist E.A."/>
            <person name="Lipzen A."/>
            <person name="Lundell T."/>
            <person name="Morin E."/>
            <person name="Murat C."/>
            <person name="Sun H."/>
            <person name="Tunlid A."/>
            <person name="Henrissat B."/>
            <person name="Grigoriev I.V."/>
            <person name="Hibbett D.S."/>
            <person name="Martin F."/>
            <person name="Nordberg H.P."/>
            <person name="Cantor M.N."/>
            <person name="Hua S.X."/>
        </authorList>
    </citation>
    <scope>NUCLEOTIDE SEQUENCE [LARGE SCALE GENOMIC DNA]</scope>
    <source>
        <strain evidence="2 3">LaAM-08-1</strain>
    </source>
</reference>
<organism evidence="2 3">
    <name type="scientific">Laccaria amethystina LaAM-08-1</name>
    <dbReference type="NCBI Taxonomy" id="1095629"/>
    <lineage>
        <taxon>Eukaryota</taxon>
        <taxon>Fungi</taxon>
        <taxon>Dikarya</taxon>
        <taxon>Basidiomycota</taxon>
        <taxon>Agaricomycotina</taxon>
        <taxon>Agaricomycetes</taxon>
        <taxon>Agaricomycetidae</taxon>
        <taxon>Agaricales</taxon>
        <taxon>Agaricineae</taxon>
        <taxon>Hydnangiaceae</taxon>
        <taxon>Laccaria</taxon>
    </lineage>
</organism>
<evidence type="ECO:0000313" key="3">
    <source>
        <dbReference type="Proteomes" id="UP000054477"/>
    </source>
</evidence>
<protein>
    <submittedName>
        <fullName evidence="2">Unplaced genomic scaffold K443scaffold_444, whole genome shotgun sequence</fullName>
    </submittedName>
</protein>
<keyword evidence="1" id="KW-0472">Membrane</keyword>
<reference evidence="3" key="2">
    <citation type="submission" date="2015-01" db="EMBL/GenBank/DDBJ databases">
        <title>Evolutionary Origins and Diversification of the Mycorrhizal Mutualists.</title>
        <authorList>
            <consortium name="DOE Joint Genome Institute"/>
            <consortium name="Mycorrhizal Genomics Consortium"/>
            <person name="Kohler A."/>
            <person name="Kuo A."/>
            <person name="Nagy L.G."/>
            <person name="Floudas D."/>
            <person name="Copeland A."/>
            <person name="Barry K.W."/>
            <person name="Cichocki N."/>
            <person name="Veneault-Fourrey C."/>
            <person name="LaButti K."/>
            <person name="Lindquist E.A."/>
            <person name="Lipzen A."/>
            <person name="Lundell T."/>
            <person name="Morin E."/>
            <person name="Murat C."/>
            <person name="Riley R."/>
            <person name="Ohm R."/>
            <person name="Sun H."/>
            <person name="Tunlid A."/>
            <person name="Henrissat B."/>
            <person name="Grigoriev I.V."/>
            <person name="Hibbett D.S."/>
            <person name="Martin F."/>
        </authorList>
    </citation>
    <scope>NUCLEOTIDE SEQUENCE [LARGE SCALE GENOMIC DNA]</scope>
    <source>
        <strain evidence="3">LaAM-08-1</strain>
    </source>
</reference>
<proteinExistence type="predicted"/>
<dbReference type="AlphaFoldDB" id="A0A0C9X219"/>
<dbReference type="Proteomes" id="UP000054477">
    <property type="component" value="Unassembled WGS sequence"/>
</dbReference>
<dbReference type="HOGENOM" id="CLU_2838121_0_0_1"/>
<keyword evidence="1" id="KW-0812">Transmembrane</keyword>
<feature type="non-terminal residue" evidence="2">
    <location>
        <position position="1"/>
    </location>
</feature>